<organism evidence="1">
    <name type="scientific">marine sediment metagenome</name>
    <dbReference type="NCBI Taxonomy" id="412755"/>
    <lineage>
        <taxon>unclassified sequences</taxon>
        <taxon>metagenomes</taxon>
        <taxon>ecological metagenomes</taxon>
    </lineage>
</organism>
<comment type="caution">
    <text evidence="1">The sequence shown here is derived from an EMBL/GenBank/DDBJ whole genome shotgun (WGS) entry which is preliminary data.</text>
</comment>
<dbReference type="AlphaFoldDB" id="X0X7S7"/>
<proteinExistence type="predicted"/>
<evidence type="ECO:0008006" key="2">
    <source>
        <dbReference type="Google" id="ProtNLM"/>
    </source>
</evidence>
<accession>X0X7S7</accession>
<feature type="non-terminal residue" evidence="1">
    <location>
        <position position="1"/>
    </location>
</feature>
<dbReference type="EMBL" id="BARS01044708">
    <property type="protein sequence ID" value="GAG39095.1"/>
    <property type="molecule type" value="Genomic_DNA"/>
</dbReference>
<gene>
    <name evidence="1" type="ORF">S01H1_67498</name>
</gene>
<sequence length="173" mass="20556">EYLKVAQEAMKYTCTRQLPDGSWYYGEEPKYHWIDNFHTGYNLDALKCYIESTNDKTYENNLKRGFDFYKNNFFESTGRPKYYHNRAYPIDSQCASQGIETLANFSDYDESSLELGMKVAKWTIDNMQDKTGYFYFMQYPFMKLKAPMIHWAQATTYRALALLLYNLDHTDTL</sequence>
<reference evidence="1" key="1">
    <citation type="journal article" date="2014" name="Front. Microbiol.">
        <title>High frequency of phylogenetically diverse reductive dehalogenase-homologous genes in deep subseafloor sedimentary metagenomes.</title>
        <authorList>
            <person name="Kawai M."/>
            <person name="Futagami T."/>
            <person name="Toyoda A."/>
            <person name="Takaki Y."/>
            <person name="Nishi S."/>
            <person name="Hori S."/>
            <person name="Arai W."/>
            <person name="Tsubouchi T."/>
            <person name="Morono Y."/>
            <person name="Uchiyama I."/>
            <person name="Ito T."/>
            <person name="Fujiyama A."/>
            <person name="Inagaki F."/>
            <person name="Takami H."/>
        </authorList>
    </citation>
    <scope>NUCLEOTIDE SEQUENCE</scope>
    <source>
        <strain evidence="1">Expedition CK06-06</strain>
    </source>
</reference>
<evidence type="ECO:0000313" key="1">
    <source>
        <dbReference type="EMBL" id="GAG39095.1"/>
    </source>
</evidence>
<dbReference type="InterPro" id="IPR008930">
    <property type="entry name" value="Terpenoid_cyclase/PrenylTrfase"/>
</dbReference>
<name>X0X7S7_9ZZZZ</name>
<dbReference type="SUPFAM" id="SSF48239">
    <property type="entry name" value="Terpenoid cyclases/Protein prenyltransferases"/>
    <property type="match status" value="1"/>
</dbReference>
<protein>
    <recommendedName>
        <fullName evidence="2">Squalene cyclase C-terminal domain-containing protein</fullName>
    </recommendedName>
</protein>